<dbReference type="AlphaFoldDB" id="A0A8J7PA67"/>
<protein>
    <recommendedName>
        <fullName evidence="1">THUMP-like domain-containing protein</fullName>
    </recommendedName>
</protein>
<dbReference type="PANTHER" id="PTHR14741:SF32">
    <property type="entry name" value="TRIMETHYLGUANOSINE SYNTHASE"/>
    <property type="match status" value="1"/>
</dbReference>
<dbReference type="InterPro" id="IPR041497">
    <property type="entry name" value="Thump-like"/>
</dbReference>
<dbReference type="Proteomes" id="UP000664277">
    <property type="component" value="Unassembled WGS sequence"/>
</dbReference>
<dbReference type="PANTHER" id="PTHR14741">
    <property type="entry name" value="S-ADENOSYLMETHIONINE-DEPENDENT METHYLTRANSFERASE RELATED"/>
    <property type="match status" value="1"/>
</dbReference>
<dbReference type="GO" id="GO:0008168">
    <property type="term" value="F:methyltransferase activity"/>
    <property type="evidence" value="ECO:0007669"/>
    <property type="project" value="InterPro"/>
</dbReference>
<dbReference type="EMBL" id="JAFLCK010000048">
    <property type="protein sequence ID" value="MBN8662674.1"/>
    <property type="molecule type" value="Genomic_DNA"/>
</dbReference>
<evidence type="ECO:0000313" key="3">
    <source>
        <dbReference type="Proteomes" id="UP000664277"/>
    </source>
</evidence>
<dbReference type="SUPFAM" id="SSF53335">
    <property type="entry name" value="S-adenosyl-L-methionine-dependent methyltransferases"/>
    <property type="match status" value="1"/>
</dbReference>
<feature type="domain" description="THUMP-like" evidence="1">
    <location>
        <begin position="351"/>
        <end position="424"/>
    </location>
</feature>
<gene>
    <name evidence="2" type="ORF">J0M35_20065</name>
</gene>
<evidence type="ECO:0000259" key="1">
    <source>
        <dbReference type="Pfam" id="PF18096"/>
    </source>
</evidence>
<proteinExistence type="predicted"/>
<comment type="caution">
    <text evidence="2">The sequence shown here is derived from an EMBL/GenBank/DDBJ whole genome shotgun (WGS) entry which is preliminary data.</text>
</comment>
<evidence type="ECO:0000313" key="2">
    <source>
        <dbReference type="EMBL" id="MBN8662674.1"/>
    </source>
</evidence>
<dbReference type="GO" id="GO:0036261">
    <property type="term" value="P:7-methylguanosine cap hypermethylation"/>
    <property type="evidence" value="ECO:0007669"/>
    <property type="project" value="InterPro"/>
</dbReference>
<dbReference type="InterPro" id="IPR019012">
    <property type="entry name" value="RNA_cap_Gua-N2-MeTrfase"/>
</dbReference>
<dbReference type="Pfam" id="PF18096">
    <property type="entry name" value="Thump_like"/>
    <property type="match status" value="1"/>
</dbReference>
<dbReference type="InterPro" id="IPR029063">
    <property type="entry name" value="SAM-dependent_MTases_sf"/>
</dbReference>
<dbReference type="Pfam" id="PF09445">
    <property type="entry name" value="Methyltransf_15"/>
    <property type="match status" value="1"/>
</dbReference>
<dbReference type="Gene3D" id="3.40.50.150">
    <property type="entry name" value="Vaccinia Virus protein VP39"/>
    <property type="match status" value="1"/>
</dbReference>
<reference evidence="2" key="1">
    <citation type="submission" date="2021-02" db="EMBL/GenBank/DDBJ databases">
        <title>Genome-Resolved Metagenomics of a Microbial Community Performing Photosynthetic Biological Nutrient Removal.</title>
        <authorList>
            <person name="Mcdaniel E.A."/>
        </authorList>
    </citation>
    <scope>NUCLEOTIDE SEQUENCE</scope>
    <source>
        <strain evidence="2">UWPOB_OBS1</strain>
    </source>
</reference>
<accession>A0A8J7PA67</accession>
<name>A0A8J7PA67_9BACT</name>
<organism evidence="2 3">
    <name type="scientific">Candidatus Obscuribacter phosphatis</name>
    <dbReference type="NCBI Taxonomy" id="1906157"/>
    <lineage>
        <taxon>Bacteria</taxon>
        <taxon>Bacillati</taxon>
        <taxon>Candidatus Melainabacteria</taxon>
        <taxon>Candidatus Obscuribacterales</taxon>
        <taxon>Candidatus Obscuribacteraceae</taxon>
        <taxon>Candidatus Obscuribacter</taxon>
    </lineage>
</organism>
<dbReference type="CDD" id="cd02440">
    <property type="entry name" value="AdoMet_MTases"/>
    <property type="match status" value="1"/>
</dbReference>
<sequence length="426" mass="46777">MNKDQALFAVSERGRALLDKLALQVLTENNHLKVLTALRKSDKLEASEAAAVLEVALARQKAIKSAKFAQAEKMFFTRDALEQASGEKITTHRRKRFQTLAESLGSAVAIVDFCCGVGGDSLALCPVGPVMGIDLNEARLVLAKANASALGLSDRFDAVCADVAKFSGANINHSNTINSYQLAFFDPGRRDEQGKRIFKAEAYQPPLSTLKNWLRKDELPNLKGLAVKVSPGIDYDELKQLGLDCEVEIISENGDVKEAVLWFADLRSAGTDKNTTRRATLLYGDKQFSFDDSQGIPKLECQSPSRYLHEPDGAIIRAGLVECLGADMKAFKIDDEIAFLTSDNLSNSPCARSFEIISSLPFSLKKIKQELQKLKARNLTVKKRGSPIVPDEFIKSLSLKKGDGEDLTVILTRVKNEHTAFITRAI</sequence>